<feature type="compositionally biased region" description="Low complexity" evidence="10">
    <location>
        <begin position="457"/>
        <end position="482"/>
    </location>
</feature>
<dbReference type="GO" id="GO:0016887">
    <property type="term" value="F:ATP hydrolysis activity"/>
    <property type="evidence" value="ECO:0007669"/>
    <property type="project" value="InterPro"/>
</dbReference>
<dbReference type="HOGENOM" id="CLU_006313_5_1_4"/>
<feature type="transmembrane region" description="Helical" evidence="11">
    <location>
        <begin position="292"/>
        <end position="313"/>
    </location>
</feature>
<keyword evidence="9 11" id="KW-0472">Membrane</keyword>
<feature type="transmembrane region" description="Helical" evidence="11">
    <location>
        <begin position="93"/>
        <end position="113"/>
    </location>
</feature>
<name>A0A0H2WIK1_BURMA</name>
<dbReference type="eggNOG" id="COG4177">
    <property type="taxonomic scope" value="Bacteria"/>
</dbReference>
<dbReference type="InterPro" id="IPR003593">
    <property type="entry name" value="AAA+_ATPase"/>
</dbReference>
<reference evidence="13 14" key="1">
    <citation type="journal article" date="2004" name="Proc. Natl. Acad. Sci. U.S.A.">
        <title>Structural flexibility in the Burkholderia mallei genome.</title>
        <authorList>
            <person name="Nierman W.C."/>
            <person name="DeShazer D."/>
            <person name="Kim H.S."/>
            <person name="Tettelin H."/>
            <person name="Nelson K.E."/>
            <person name="Feldblyum T."/>
            <person name="Ulrich R.L."/>
            <person name="Ronning C.M."/>
            <person name="Brinkac L.M."/>
            <person name="Daugherty S.C."/>
            <person name="Davidsen T.D."/>
            <person name="Deboy R.T."/>
            <person name="Dimitrov G."/>
            <person name="Dodson R.J."/>
            <person name="Durkin A.S."/>
            <person name="Gwinn M.L."/>
            <person name="Haft D.H."/>
            <person name="Khouri H."/>
            <person name="Kolonay J.F."/>
            <person name="Madupu R."/>
            <person name="Mohammoud Y."/>
            <person name="Nelson W.C."/>
            <person name="Radune D."/>
            <person name="Romero C.M."/>
            <person name="Sarria S."/>
            <person name="Selengut J."/>
            <person name="Shamblin C."/>
            <person name="Sullivan S.A."/>
            <person name="White O."/>
            <person name="Yu Y."/>
            <person name="Zafar N."/>
            <person name="Zhou L."/>
            <person name="Fraser C.M."/>
        </authorList>
    </citation>
    <scope>NUCLEOTIDE SEQUENCE [LARGE SCALE GENOMIC DNA]</scope>
    <source>
        <strain evidence="13 14">ATCC 23344</strain>
    </source>
</reference>
<dbReference type="InterPro" id="IPR003439">
    <property type="entry name" value="ABC_transporter-like_ATP-bd"/>
</dbReference>
<dbReference type="GO" id="GO:0005524">
    <property type="term" value="F:ATP binding"/>
    <property type="evidence" value="ECO:0007669"/>
    <property type="project" value="UniProtKB-KW"/>
</dbReference>
<keyword evidence="2" id="KW-0813">Transport</keyword>
<dbReference type="Pfam" id="PF00005">
    <property type="entry name" value="ABC_tran"/>
    <property type="match status" value="1"/>
</dbReference>
<dbReference type="KEGG" id="bma:BMA0908"/>
<evidence type="ECO:0000256" key="5">
    <source>
        <dbReference type="ARBA" id="ARBA00022692"/>
    </source>
</evidence>
<dbReference type="PANTHER" id="PTHR45772">
    <property type="entry name" value="CONSERVED COMPONENT OF ABC TRANSPORTER FOR NATURAL AMINO ACIDS-RELATED"/>
    <property type="match status" value="1"/>
</dbReference>
<dbReference type="eggNOG" id="COG0411">
    <property type="taxonomic scope" value="Bacteria"/>
</dbReference>
<proteinExistence type="predicted"/>
<dbReference type="PROSITE" id="PS50893">
    <property type="entry name" value="ABC_TRANSPORTER_2"/>
    <property type="match status" value="1"/>
</dbReference>
<evidence type="ECO:0000256" key="2">
    <source>
        <dbReference type="ARBA" id="ARBA00022448"/>
    </source>
</evidence>
<evidence type="ECO:0000256" key="10">
    <source>
        <dbReference type="SAM" id="MobiDB-lite"/>
    </source>
</evidence>
<evidence type="ECO:0000256" key="4">
    <source>
        <dbReference type="ARBA" id="ARBA00022519"/>
    </source>
</evidence>
<evidence type="ECO:0000313" key="13">
    <source>
        <dbReference type="EMBL" id="AAU49059.1"/>
    </source>
</evidence>
<dbReference type="EMBL" id="CP000010">
    <property type="protein sequence ID" value="AAU49059.1"/>
    <property type="molecule type" value="Genomic_DNA"/>
</dbReference>
<feature type="region of interest" description="Disordered" evidence="10">
    <location>
        <begin position="457"/>
        <end position="490"/>
    </location>
</feature>
<dbReference type="InterPro" id="IPR051120">
    <property type="entry name" value="ABC_AA/LPS_Transport"/>
</dbReference>
<dbReference type="CDD" id="cd06581">
    <property type="entry name" value="TM_PBP1_LivM_like"/>
    <property type="match status" value="1"/>
</dbReference>
<feature type="transmembrane region" description="Helical" evidence="11">
    <location>
        <begin position="381"/>
        <end position="400"/>
    </location>
</feature>
<dbReference type="Pfam" id="PF12399">
    <property type="entry name" value="BCA_ABC_TP_C"/>
    <property type="match status" value="1"/>
</dbReference>
<dbReference type="InterPro" id="IPR027417">
    <property type="entry name" value="P-loop_NTPase"/>
</dbReference>
<dbReference type="Gene3D" id="3.40.50.300">
    <property type="entry name" value="P-loop containing nucleotide triphosphate hydrolases"/>
    <property type="match status" value="1"/>
</dbReference>
<evidence type="ECO:0000256" key="9">
    <source>
        <dbReference type="ARBA" id="ARBA00023136"/>
    </source>
</evidence>
<organism evidence="13 14">
    <name type="scientific">Burkholderia mallei (strain ATCC 23344)</name>
    <dbReference type="NCBI Taxonomy" id="243160"/>
    <lineage>
        <taxon>Bacteria</taxon>
        <taxon>Pseudomonadati</taxon>
        <taxon>Pseudomonadota</taxon>
        <taxon>Betaproteobacteria</taxon>
        <taxon>Burkholderiales</taxon>
        <taxon>Burkholderiaceae</taxon>
        <taxon>Burkholderia</taxon>
        <taxon>pseudomallei group</taxon>
    </lineage>
</organism>
<feature type="transmembrane region" description="Helical" evidence="11">
    <location>
        <begin position="120"/>
        <end position="139"/>
    </location>
</feature>
<dbReference type="PANTHER" id="PTHR45772:SF2">
    <property type="entry name" value="ABC TRANSPORTER ATP-BINDING PROTEIN"/>
    <property type="match status" value="1"/>
</dbReference>
<dbReference type="InterPro" id="IPR043428">
    <property type="entry name" value="LivM-like"/>
</dbReference>
<protein>
    <submittedName>
        <fullName evidence="13">Branched-chain amino acid ABC transporter, permease/ATP binding protein, putative</fullName>
    </submittedName>
</protein>
<evidence type="ECO:0000313" key="14">
    <source>
        <dbReference type="Proteomes" id="UP000006693"/>
    </source>
</evidence>
<dbReference type="GeneID" id="92978665"/>
<keyword evidence="3" id="KW-1003">Cell membrane</keyword>
<dbReference type="InterPro" id="IPR001851">
    <property type="entry name" value="ABC_transp_permease"/>
</dbReference>
<feature type="transmembrane region" description="Helical" evidence="11">
    <location>
        <begin position="64"/>
        <end position="81"/>
    </location>
</feature>
<dbReference type="GO" id="GO:0015658">
    <property type="term" value="F:branched-chain amino acid transmembrane transporter activity"/>
    <property type="evidence" value="ECO:0007669"/>
    <property type="project" value="InterPro"/>
</dbReference>
<dbReference type="CDD" id="cd03219">
    <property type="entry name" value="ABC_Mj1267_LivG_branched"/>
    <property type="match status" value="1"/>
</dbReference>
<keyword evidence="4" id="KW-0997">Cell inner membrane</keyword>
<feature type="transmembrane region" description="Helical" evidence="11">
    <location>
        <begin position="168"/>
        <end position="189"/>
    </location>
</feature>
<dbReference type="InterPro" id="IPR032823">
    <property type="entry name" value="BCA_ABC_TP_C"/>
</dbReference>
<accession>A0A0H2WIK1</accession>
<sequence length="761" mass="78153">MSSARAVAVRSRLPEALAWLAFVALLVVPALAWPRGWMLGYLAQTAAMIVLALSYNLLLGTTGLLSFGHAAFAGLGAFVAAHSFNRYGLPLPLVPLAGGAAGAAFGALFGFVATRRAGTAFAMITLGIGELVAAAAWSVPEWFGGAGGVSIDRAAGPALAGWEFGKPMHAYALIAAWCVVAAVAMRVLVRTRLARLANAVRDNPARVAALGTDPCRVRFAMAIAAAFFAGVAGALTLIDVEVATAESVGMLRSGAVLFATVIGGTTAFFGPVVGAVLLTFFSVFVASVSRAWLLYLGLLFVAVVLAAPGGASGRWRAWRDARRHGGARFDARRALPGAGAALAGGVAIVFAAELAYALQFAQNDARRAVIGPWRFDAGAPLGWGIAALAAALGMGLAHAARRWGRGAPRTNGPAFADAIDTCGAACGSAELKARDAGDVDGSTNAASAANETNAVSIASTTSTTSTTSMTSMTSATSATSARRAARVSDNAPSPVFEVAAEPVGGGVHAASAPPALRMADVSKSFGATPVLVGIDLTIRPGERHALIGPNGAGKSTLFNLIAGALAPTRGRIALNGIELGRRRPHAVARLGLARSFQQTSVFARMSVYDNLRCAALHAPRARRRWRREPAAAAAIDRAADAALASIGLAAHRDALAGSLSYAQQRALDVGLALASGASVFLFDEPTAGMSREQARRTIELIRRATAGKTVLMIEHDMDAVFGFADRVSVLVRGELVATGSPAAIRANAAVRAAYFGEAFER</sequence>
<dbReference type="SUPFAM" id="SSF52540">
    <property type="entry name" value="P-loop containing nucleoside triphosphate hydrolases"/>
    <property type="match status" value="1"/>
</dbReference>
<evidence type="ECO:0000259" key="12">
    <source>
        <dbReference type="PROSITE" id="PS50893"/>
    </source>
</evidence>
<evidence type="ECO:0000256" key="1">
    <source>
        <dbReference type="ARBA" id="ARBA00004651"/>
    </source>
</evidence>
<evidence type="ECO:0000256" key="6">
    <source>
        <dbReference type="ARBA" id="ARBA00022741"/>
    </source>
</evidence>
<comment type="subcellular location">
    <subcellularLocation>
        <location evidence="1">Cell membrane</location>
        <topology evidence="1">Multi-pass membrane protein</topology>
    </subcellularLocation>
</comment>
<feature type="transmembrane region" description="Helical" evidence="11">
    <location>
        <begin position="42"/>
        <end position="59"/>
    </location>
</feature>
<dbReference type="Pfam" id="PF02653">
    <property type="entry name" value="BPD_transp_2"/>
    <property type="match status" value="1"/>
</dbReference>
<dbReference type="PATRIC" id="fig|243160.12.peg.941"/>
<keyword evidence="6" id="KW-0547">Nucleotide-binding</keyword>
<keyword evidence="8 11" id="KW-1133">Transmembrane helix</keyword>
<feature type="transmembrane region" description="Helical" evidence="11">
    <location>
        <begin position="256"/>
        <end position="286"/>
    </location>
</feature>
<dbReference type="SMART" id="SM00382">
    <property type="entry name" value="AAA"/>
    <property type="match status" value="1"/>
</dbReference>
<evidence type="ECO:0000256" key="11">
    <source>
        <dbReference type="SAM" id="Phobius"/>
    </source>
</evidence>
<feature type="transmembrane region" description="Helical" evidence="11">
    <location>
        <begin position="334"/>
        <end position="361"/>
    </location>
</feature>
<keyword evidence="5 11" id="KW-0812">Transmembrane</keyword>
<evidence type="ECO:0000256" key="8">
    <source>
        <dbReference type="ARBA" id="ARBA00022989"/>
    </source>
</evidence>
<keyword evidence="7" id="KW-0067">ATP-binding</keyword>
<dbReference type="Proteomes" id="UP000006693">
    <property type="component" value="Chromosome 1"/>
</dbReference>
<gene>
    <name evidence="13" type="ordered locus">BMA0908</name>
</gene>
<keyword evidence="14" id="KW-1185">Reference proteome</keyword>
<dbReference type="RefSeq" id="WP_011203894.1">
    <property type="nucleotide sequence ID" value="NC_006348.1"/>
</dbReference>
<dbReference type="GO" id="GO:0005886">
    <property type="term" value="C:plasma membrane"/>
    <property type="evidence" value="ECO:0007669"/>
    <property type="project" value="UniProtKB-SubCell"/>
</dbReference>
<evidence type="ECO:0000256" key="3">
    <source>
        <dbReference type="ARBA" id="ARBA00022475"/>
    </source>
</evidence>
<feature type="domain" description="ABC transporter" evidence="12">
    <location>
        <begin position="516"/>
        <end position="757"/>
    </location>
</feature>
<dbReference type="AlphaFoldDB" id="A0A0H2WIK1"/>
<evidence type="ECO:0000256" key="7">
    <source>
        <dbReference type="ARBA" id="ARBA00022840"/>
    </source>
</evidence>